<dbReference type="AlphaFoldDB" id="A0A1D1USI7"/>
<accession>A0A1D1USI7</accession>
<dbReference type="InterPro" id="IPR026505">
    <property type="entry name" value="Solute_c_fam_35_mem_F3/F4"/>
</dbReference>
<feature type="transmembrane region" description="Helical" evidence="1">
    <location>
        <begin position="77"/>
        <end position="98"/>
    </location>
</feature>
<feature type="transmembrane region" description="Helical" evidence="1">
    <location>
        <begin position="195"/>
        <end position="214"/>
    </location>
</feature>
<evidence type="ECO:0000313" key="2">
    <source>
        <dbReference type="EMBL" id="GAU92636.1"/>
    </source>
</evidence>
<evidence type="ECO:0008006" key="4">
    <source>
        <dbReference type="Google" id="ProtNLM"/>
    </source>
</evidence>
<reference evidence="2 3" key="1">
    <citation type="journal article" date="2016" name="Nat. Commun.">
        <title>Extremotolerant tardigrade genome and improved radiotolerance of human cultured cells by tardigrade-unique protein.</title>
        <authorList>
            <person name="Hashimoto T."/>
            <person name="Horikawa D.D."/>
            <person name="Saito Y."/>
            <person name="Kuwahara H."/>
            <person name="Kozuka-Hata H."/>
            <person name="Shin-I T."/>
            <person name="Minakuchi Y."/>
            <person name="Ohishi K."/>
            <person name="Motoyama A."/>
            <person name="Aizu T."/>
            <person name="Enomoto A."/>
            <person name="Kondo K."/>
            <person name="Tanaka S."/>
            <person name="Hara Y."/>
            <person name="Koshikawa S."/>
            <person name="Sagara H."/>
            <person name="Miura T."/>
            <person name="Yokobori S."/>
            <person name="Miyagawa K."/>
            <person name="Suzuki Y."/>
            <person name="Kubo T."/>
            <person name="Oyama M."/>
            <person name="Kohara Y."/>
            <person name="Fujiyama A."/>
            <person name="Arakawa K."/>
            <person name="Katayama T."/>
            <person name="Toyoda A."/>
            <person name="Kunieda T."/>
        </authorList>
    </citation>
    <scope>NUCLEOTIDE SEQUENCE [LARGE SCALE GENOMIC DNA]</scope>
    <source>
        <strain evidence="2 3">YOKOZUNA-1</strain>
    </source>
</reference>
<dbReference type="PANTHER" id="PTHR19346:SF4">
    <property type="entry name" value="SUGAR PHOSPHATE TRANSPORTER DOMAIN-CONTAINING PROTEIN"/>
    <property type="match status" value="1"/>
</dbReference>
<dbReference type="EMBL" id="BDGG01000002">
    <property type="protein sequence ID" value="GAU92636.1"/>
    <property type="molecule type" value="Genomic_DNA"/>
</dbReference>
<organism evidence="2 3">
    <name type="scientific">Ramazzottius varieornatus</name>
    <name type="common">Water bear</name>
    <name type="synonym">Tardigrade</name>
    <dbReference type="NCBI Taxonomy" id="947166"/>
    <lineage>
        <taxon>Eukaryota</taxon>
        <taxon>Metazoa</taxon>
        <taxon>Ecdysozoa</taxon>
        <taxon>Tardigrada</taxon>
        <taxon>Eutardigrada</taxon>
        <taxon>Parachela</taxon>
        <taxon>Hypsibioidea</taxon>
        <taxon>Ramazzottiidae</taxon>
        <taxon>Ramazzottius</taxon>
    </lineage>
</organism>
<evidence type="ECO:0000256" key="1">
    <source>
        <dbReference type="SAM" id="Phobius"/>
    </source>
</evidence>
<sequence length="407" mass="44719">MAAKALPQVEDDREAGAFLPPPSVEIVVVGRIENGNSLLEKDKGDEKDVFDTASIQAASVPNQVTTADIQPAEKSRLGIALAAMAIYVTTSVADQQFLKNSFSEDFYAPFFIYGLANVLRIWSFPVFLVLMWIIMRSRRRPRPVSELASKYSLFRGSKLPLWADFVKRIGILTGLIIIAMVLNTTALSYASASDIGAVHTTQVALVYFFAVVFLKHKVLLLKVLAVIVSLGGVALIAYAKGFGSSSALGIGIGFLSTIIFSVNINVFKFLFPKLNFGQTISFLSWVAFSALTLYAWLPISAYYSGVDVWYYDAIPWENLIPHFMCAWAMATSVNYALTLSSPLLVSFGSLLRIPLNLLVDYFLRGTVFTSLELVGCGLIVLGFLVIVLPDNRVSLRLRPVLRRSASK</sequence>
<feature type="transmembrane region" description="Helical" evidence="1">
    <location>
        <begin position="245"/>
        <end position="267"/>
    </location>
</feature>
<dbReference type="InterPro" id="IPR037185">
    <property type="entry name" value="EmrE-like"/>
</dbReference>
<dbReference type="OrthoDB" id="10062838at2759"/>
<comment type="caution">
    <text evidence="2">The sequence shown here is derived from an EMBL/GenBank/DDBJ whole genome shotgun (WGS) entry which is preliminary data.</text>
</comment>
<feature type="transmembrane region" description="Helical" evidence="1">
    <location>
        <begin position="169"/>
        <end position="189"/>
    </location>
</feature>
<keyword evidence="1" id="KW-1133">Transmembrane helix</keyword>
<keyword evidence="1" id="KW-0812">Transmembrane</keyword>
<feature type="transmembrane region" description="Helical" evidence="1">
    <location>
        <begin position="369"/>
        <end position="388"/>
    </location>
</feature>
<feature type="transmembrane region" description="Helical" evidence="1">
    <location>
        <begin position="110"/>
        <end position="134"/>
    </location>
</feature>
<feature type="transmembrane region" description="Helical" evidence="1">
    <location>
        <begin position="219"/>
        <end position="239"/>
    </location>
</feature>
<name>A0A1D1USI7_RAMVA</name>
<dbReference type="SUPFAM" id="SSF103481">
    <property type="entry name" value="Multidrug resistance efflux transporter EmrE"/>
    <property type="match status" value="1"/>
</dbReference>
<dbReference type="PANTHER" id="PTHR19346">
    <property type="entry name" value="SUGAR PHOSPHATE TRANSPORTER DOMAIN-CONTAINING PROTEIN"/>
    <property type="match status" value="1"/>
</dbReference>
<protein>
    <recommendedName>
        <fullName evidence="4">EamA domain-containing protein</fullName>
    </recommendedName>
</protein>
<gene>
    <name evidence="2" type="primary">RvY_04689-1</name>
    <name evidence="2" type="synonym">RvY_04689.1</name>
    <name evidence="2" type="ORF">RvY_04689</name>
</gene>
<keyword evidence="3" id="KW-1185">Reference proteome</keyword>
<evidence type="ECO:0000313" key="3">
    <source>
        <dbReference type="Proteomes" id="UP000186922"/>
    </source>
</evidence>
<dbReference type="Proteomes" id="UP000186922">
    <property type="component" value="Unassembled WGS sequence"/>
</dbReference>
<proteinExistence type="predicted"/>
<keyword evidence="1" id="KW-0472">Membrane</keyword>
<feature type="transmembrane region" description="Helical" evidence="1">
    <location>
        <begin position="279"/>
        <end position="299"/>
    </location>
</feature>